<dbReference type="InterPro" id="IPR012910">
    <property type="entry name" value="Plug_dom"/>
</dbReference>
<reference evidence="3 4" key="1">
    <citation type="submission" date="2014-07" db="EMBL/GenBank/DDBJ databases">
        <title>Porphyromonadaceae bacterium OUH 334697 = ATCC BAA-2682 = DSM 28341 draft genome.</title>
        <authorList>
            <person name="Sydenham T.V."/>
            <person name="Hasman H."/>
            <person name="Justesen U.S."/>
        </authorList>
    </citation>
    <scope>NUCLEOTIDE SEQUENCE [LARGE SCALE GENOMIC DNA]</scope>
    <source>
        <strain evidence="3 4">OUH 334697</strain>
    </source>
</reference>
<dbReference type="EMBL" id="JPIT01000006">
    <property type="protein sequence ID" value="KIO47448.1"/>
    <property type="molecule type" value="Genomic_DNA"/>
</dbReference>
<protein>
    <recommendedName>
        <fullName evidence="2">TonB-dependent receptor plug domain-containing protein</fullName>
    </recommendedName>
</protein>
<evidence type="ECO:0000313" key="4">
    <source>
        <dbReference type="Proteomes" id="UP000031937"/>
    </source>
</evidence>
<keyword evidence="1" id="KW-0472">Membrane</keyword>
<organism evidence="3 4">
    <name type="scientific">Sanguibacteroides justesenii</name>
    <dbReference type="NCBI Taxonomy" id="1547597"/>
    <lineage>
        <taxon>Bacteria</taxon>
        <taxon>Pseudomonadati</taxon>
        <taxon>Bacteroidota</taxon>
        <taxon>Bacteroidia</taxon>
        <taxon>Bacteroidales</taxon>
        <taxon>Porphyromonadaceae</taxon>
        <taxon>Sanguibacteroides</taxon>
    </lineage>
</organism>
<dbReference type="InterPro" id="IPR023996">
    <property type="entry name" value="TonB-dep_OMP_SusC/RagA"/>
</dbReference>
<dbReference type="NCBIfam" id="TIGR04057">
    <property type="entry name" value="SusC_RagA_signa"/>
    <property type="match status" value="1"/>
</dbReference>
<keyword evidence="1" id="KW-0813">Transport</keyword>
<keyword evidence="1" id="KW-1134">Transmembrane beta strand</keyword>
<sequence length="1104" mass="125959">MREHRVAPVLVLQELMLNLTHKVMEKKRISFTRKELKKVFFLMRLAFYVVIWSLSDLSAGNLPSANTTNERAPELWVIKGTVIDSVTKEPMPGVSVRLKGTQIGTATAVDGKFELKMPKSKEMIIVVSFIGMKTKEIKITKPETTLKILLQEDVARIKDVVVTGYATVRREAYTGSATVMTARKIEERPVASFQDVLRGNSPGTLVTSTGQPGVSGTIRLRGISSMNASNAPLYVVDGIVWDAANMSGSAEFPTNPLNTLNPSDIASMTVLKDAASASLYGSRGANGVIVITTKQGQIGKRPQYTVDMQFGFSKIFEASKPELVNGKEFTELWLEGEMHRMVYAACSKDDDFFAIIKDLYKDKEGYKFDGKNYNEWYADAKTEFCDVFKIKKGADSDEYYTDLFGADADKMPDVNWYDEVTRTAPFQKINVSARGGSRVGKFYASLEYFNQQGVLKSSELKRYSLRMNLTSDDPDNFFNWGLNTQLTYSAQSGPRRDALGYAMLHYTALSLAPVVPVYLEDGSFNFNFPKNVNSNMNPLAVAKYNSYDRPQTKVLTSGFLQFNLTKWLKIKSTFGLDYLHARRRQYYDKDFGDGAKSDGYLYERDARRRKISNTNLAYLEKTFNEVHEVLIYGGIEWEDMKSEYIRAEATKFLSDDFPYLSAAAVPDEVAGDGDRYSMLSWLLKGDYSYDNKYFFSASFRSDRSSRFHKDYRVGNFWSVSGAWRIKEESFMQGLDWLNNLKVKASYGINGTLPSSYYSWRSRYSFGYNYNGHLGLKPTAIASKDLSWEENKIFNIGLEMGFFNRIDLSVEYYNRRTENLLQDLPISYVTGHKERLVNSSAGLKNRGWEIELHASIVQERQINWDFNINIATLRNEFFGLTNDDIGTQIKRNGESYYSWYLREWAGIDPQTGEQQWYKKDDQGNKVITKDYDEADRDIRGTALPKVNGGFSSTVSYRGLELSFLFTYAMGHKVLDYTGRTATKNDGARDIRAIEKDQLDRWTPDNPTGKNPLRINSKKWSRWTSTRYLYKGDYLKLKNIKLQYDFPKSWMDKLTLRSAKVFVQAENLFALSKLKGYDPEMTLNGYRNPDDYPSAMTFTAGLQINF</sequence>
<accession>A0AB34R818</accession>
<dbReference type="InterPro" id="IPR023997">
    <property type="entry name" value="TonB-dep_OMP_SusC/RagA_CS"/>
</dbReference>
<dbReference type="GO" id="GO:0009279">
    <property type="term" value="C:cell outer membrane"/>
    <property type="evidence" value="ECO:0007669"/>
    <property type="project" value="UniProtKB-SubCell"/>
</dbReference>
<dbReference type="Gene3D" id="2.60.40.1120">
    <property type="entry name" value="Carboxypeptidase-like, regulatory domain"/>
    <property type="match status" value="1"/>
</dbReference>
<feature type="domain" description="TonB-dependent receptor plug" evidence="2">
    <location>
        <begin position="173"/>
        <end position="288"/>
    </location>
</feature>
<dbReference type="SUPFAM" id="SSF56935">
    <property type="entry name" value="Porins"/>
    <property type="match status" value="1"/>
</dbReference>
<dbReference type="InterPro" id="IPR037066">
    <property type="entry name" value="Plug_dom_sf"/>
</dbReference>
<dbReference type="Proteomes" id="UP000031937">
    <property type="component" value="Unassembled WGS sequence"/>
</dbReference>
<proteinExistence type="inferred from homology"/>
<dbReference type="Pfam" id="PF13715">
    <property type="entry name" value="CarbopepD_reg_2"/>
    <property type="match status" value="1"/>
</dbReference>
<gene>
    <name evidence="3" type="ORF">IE90_00310</name>
</gene>
<dbReference type="PROSITE" id="PS52016">
    <property type="entry name" value="TONB_DEPENDENT_REC_3"/>
    <property type="match status" value="1"/>
</dbReference>
<dbReference type="InterPro" id="IPR008969">
    <property type="entry name" value="CarboxyPept-like_regulatory"/>
</dbReference>
<dbReference type="InterPro" id="IPR039426">
    <property type="entry name" value="TonB-dep_rcpt-like"/>
</dbReference>
<dbReference type="NCBIfam" id="TIGR04056">
    <property type="entry name" value="OMP_RagA_SusC"/>
    <property type="match status" value="1"/>
</dbReference>
<comment type="caution">
    <text evidence="3">The sequence shown here is derived from an EMBL/GenBank/DDBJ whole genome shotgun (WGS) entry which is preliminary data.</text>
</comment>
<evidence type="ECO:0000256" key="1">
    <source>
        <dbReference type="PROSITE-ProRule" id="PRU01360"/>
    </source>
</evidence>
<dbReference type="SUPFAM" id="SSF49464">
    <property type="entry name" value="Carboxypeptidase regulatory domain-like"/>
    <property type="match status" value="1"/>
</dbReference>
<comment type="subcellular location">
    <subcellularLocation>
        <location evidence="1">Cell outer membrane</location>
        <topology evidence="1">Multi-pass membrane protein</topology>
    </subcellularLocation>
</comment>
<dbReference type="AlphaFoldDB" id="A0AB34R818"/>
<evidence type="ECO:0000313" key="3">
    <source>
        <dbReference type="EMBL" id="KIO47448.1"/>
    </source>
</evidence>
<keyword evidence="1" id="KW-0998">Cell outer membrane</keyword>
<name>A0AB34R818_9PORP</name>
<evidence type="ECO:0000259" key="2">
    <source>
        <dbReference type="Pfam" id="PF07715"/>
    </source>
</evidence>
<dbReference type="Pfam" id="PF07715">
    <property type="entry name" value="Plug"/>
    <property type="match status" value="1"/>
</dbReference>
<keyword evidence="1" id="KW-0812">Transmembrane</keyword>
<comment type="similarity">
    <text evidence="1">Belongs to the TonB-dependent receptor family.</text>
</comment>
<dbReference type="Gene3D" id="2.170.130.10">
    <property type="entry name" value="TonB-dependent receptor, plug domain"/>
    <property type="match status" value="1"/>
</dbReference>